<feature type="non-terminal residue" evidence="2">
    <location>
        <position position="75"/>
    </location>
</feature>
<accession>A0ABR0M5E2</accession>
<proteinExistence type="predicted"/>
<dbReference type="EMBL" id="JAVRRA010001817">
    <property type="protein sequence ID" value="KAK5279078.1"/>
    <property type="molecule type" value="Genomic_DNA"/>
</dbReference>
<feature type="region of interest" description="Disordered" evidence="1">
    <location>
        <begin position="1"/>
        <end position="75"/>
    </location>
</feature>
<comment type="caution">
    <text evidence="2">The sequence shown here is derived from an EMBL/GenBank/DDBJ whole genome shotgun (WGS) entry which is preliminary data.</text>
</comment>
<protein>
    <submittedName>
        <fullName evidence="2">NRAMP-like transporter smf-3</fullName>
    </submittedName>
</protein>
<evidence type="ECO:0000256" key="1">
    <source>
        <dbReference type="SAM" id="MobiDB-lite"/>
    </source>
</evidence>
<sequence length="75" mass="8131">MNCPSRTDADDGTNGWNQSPPALAADLTTRNDMDHIVNRRQLRDHKLDPGNSKGVEIIPCEQQGDTDGEKDAAVG</sequence>
<gene>
    <name evidence="2" type="primary">SMF3_3</name>
    <name evidence="2" type="ORF">LTR16_008006</name>
</gene>
<evidence type="ECO:0000313" key="3">
    <source>
        <dbReference type="Proteomes" id="UP001357485"/>
    </source>
</evidence>
<keyword evidence="3" id="KW-1185">Reference proteome</keyword>
<dbReference type="Proteomes" id="UP001357485">
    <property type="component" value="Unassembled WGS sequence"/>
</dbReference>
<reference evidence="2 3" key="1">
    <citation type="submission" date="2023-08" db="EMBL/GenBank/DDBJ databases">
        <title>Black Yeasts Isolated from many extreme environments.</title>
        <authorList>
            <person name="Coleine C."/>
            <person name="Stajich J.E."/>
            <person name="Selbmann L."/>
        </authorList>
    </citation>
    <scope>NUCLEOTIDE SEQUENCE [LARGE SCALE GENOMIC DNA]</scope>
    <source>
        <strain evidence="2 3">CCFEE 536</strain>
    </source>
</reference>
<name>A0ABR0M5E2_9PEZI</name>
<organism evidence="2 3">
    <name type="scientific">Cryomyces antarcticus</name>
    <dbReference type="NCBI Taxonomy" id="329879"/>
    <lineage>
        <taxon>Eukaryota</taxon>
        <taxon>Fungi</taxon>
        <taxon>Dikarya</taxon>
        <taxon>Ascomycota</taxon>
        <taxon>Pezizomycotina</taxon>
        <taxon>Dothideomycetes</taxon>
        <taxon>Dothideomycetes incertae sedis</taxon>
        <taxon>Cryomyces</taxon>
    </lineage>
</organism>
<evidence type="ECO:0000313" key="2">
    <source>
        <dbReference type="EMBL" id="KAK5279078.1"/>
    </source>
</evidence>